<gene>
    <name evidence="2" type="ORF">H8706_06010</name>
</gene>
<evidence type="ECO:0000313" key="3">
    <source>
        <dbReference type="Proteomes" id="UP000647416"/>
    </source>
</evidence>
<dbReference type="SUPFAM" id="SSF52317">
    <property type="entry name" value="Class I glutamine amidotransferase-like"/>
    <property type="match status" value="1"/>
</dbReference>
<organism evidence="2 3">
    <name type="scientific">Qingrenia yutianensis</name>
    <dbReference type="NCBI Taxonomy" id="2763676"/>
    <lineage>
        <taxon>Bacteria</taxon>
        <taxon>Bacillati</taxon>
        <taxon>Bacillota</taxon>
        <taxon>Clostridia</taxon>
        <taxon>Eubacteriales</taxon>
        <taxon>Oscillospiraceae</taxon>
        <taxon>Qingrenia</taxon>
    </lineage>
</organism>
<reference evidence="2" key="1">
    <citation type="submission" date="2020-08" db="EMBL/GenBank/DDBJ databases">
        <title>Genome public.</title>
        <authorList>
            <person name="Liu C."/>
            <person name="Sun Q."/>
        </authorList>
    </citation>
    <scope>NUCLEOTIDE SEQUENCE</scope>
    <source>
        <strain evidence="2">NSJ-50</strain>
    </source>
</reference>
<dbReference type="InterPro" id="IPR017853">
    <property type="entry name" value="GH"/>
</dbReference>
<accession>A0A926FDE1</accession>
<dbReference type="Gene3D" id="2.60.40.1190">
    <property type="match status" value="1"/>
</dbReference>
<dbReference type="SUPFAM" id="SSF49344">
    <property type="entry name" value="CBD9-like"/>
    <property type="match status" value="1"/>
</dbReference>
<protein>
    <submittedName>
        <fullName evidence="2">Beta-galactosidase</fullName>
    </submittedName>
</protein>
<dbReference type="Gene3D" id="2.60.120.260">
    <property type="entry name" value="Galactose-binding domain-like"/>
    <property type="match status" value="2"/>
</dbReference>
<dbReference type="InterPro" id="IPR008979">
    <property type="entry name" value="Galactose-bd-like_sf"/>
</dbReference>
<comment type="caution">
    <text evidence="2">The sequence shown here is derived from an EMBL/GenBank/DDBJ whole genome shotgun (WGS) entry which is preliminary data.</text>
</comment>
<dbReference type="InterPro" id="IPR029062">
    <property type="entry name" value="Class_I_gatase-like"/>
</dbReference>
<dbReference type="EMBL" id="JACRTE010000005">
    <property type="protein sequence ID" value="MBC8596419.1"/>
    <property type="molecule type" value="Genomic_DNA"/>
</dbReference>
<dbReference type="Proteomes" id="UP000647416">
    <property type="component" value="Unassembled WGS sequence"/>
</dbReference>
<sequence length="1384" mass="157656">MKKFWSKILSGAVVLSIAVSSASFNVYAAQVTQAFVTGWSKFISHEPDATANIVTLPDGNHAVKITSNTSYDGTRFMRVFQNVKLEKDTTYIYGMKVKAESVAGAEITFFGNKSSLVPFSKNSDWTNYEFQNTYTGNTGNQTFNISVVDTAKAFYADDVYLYKCVNGKKTGENLLSNAGFEDDVKNAVNDVSDTASDVETADLTIVDTEKFLETSKSIPIFRTEKDVKSADEIDWTDFEKVNITDAYFTNKEVSAVNNESYVKYAYDNDNFYIYFNVKDDVHHSFLNSSYWSGDSVQVAFAPERNTFKLEVGASFDAETGEVYCTNEDVSAKGVRNGEISEYFLTVPWTAFTSAMPEKFQFSAIVNDNDNDVYQRKYAQQISPGIASAKNAEQFPMLYLAENFKSGYFSTIEGGNEVFVSQKSPFMLVLQSFLNDYGQYFVTFPNGKTVKVDLPPLGCAKVRFDNTFANVGLQTFDVSVKKQGAESADTVSYEVTVIPDYAMYLKLYDKCNANYEELKSLVEKCREKDIPVDYETADLTIFEMYLKYMKEDADKYQAFDRILYSYDCLNDIFAHDKENLQKYLSGEKTAYAVPKYVNSDIEKTATGFIADMDINGTVERRPMFLNGFCNFVQGEEEYAEFAKLGANMNMLSLKLYDVITEWCEVPDWNLYQRTKTAVDRTVTVSGESVKNGKYALKLERTTPWGNGRTIYLRQSVPCKPNTTYKFGLSAKGEYIDGMYFACHKLISSNYGLSQRKENYIKTSSNWVDYSDTYTTSADDNTLEFIITLQAPAQKCYIDDIYIKEEGSDKNLLKNGDFEKGLDTDVKEYDYYDGYLREFECRLKEFEQANQKAGILLAANYWPEFVNLKYPDVLDENALYGEYLKFNTAHPEVKKILHEYVAATMNIVNKSNVVDSVCVANEPYTYAYNTQYYKPMWYEYIKNIYGDIENLNRICGTDYEKFEDVDMKSQSEFTVLYKNVMEFNADVLADYLGTLCGYVKEFNPDMPTHAKLLPITLDYGRSALTKGENYEKLAPYFDYNGNDANTAYNHQKQSLLAKLEWYDLQSSIKDAPVVNTEDHFQMDSKTIDKSPKMYKHAMADAWQGVMHNRAESILWVLEREEQYLTGTTWMNTNLAVRADLLSGHVKAFLDFNRLSYEITAVQNAKRSAEILYSENSYSFKPSFQSSLLSAYSNVLFNGLKPLLLVESQLEKLDNYNLLIIPECTNVTDETFSAIEKFVNRGGKLVIIGEDSLYKNELNAERDKDAVLNIYKNAVIIKTDVNSKKDITTAVNLPETISEVIGSMNLTNVKITDKATGENIDRTEWICVPYDGGYLLNMCRYVWGDAKDVEITVDGKKIEKFYDLRENEYLDGITLEEYTPLFVKIEG</sequence>
<feature type="signal peptide" evidence="1">
    <location>
        <begin position="1"/>
        <end position="28"/>
    </location>
</feature>
<evidence type="ECO:0000256" key="1">
    <source>
        <dbReference type="SAM" id="SignalP"/>
    </source>
</evidence>
<keyword evidence="3" id="KW-1185">Reference proteome</keyword>
<keyword evidence="1" id="KW-0732">Signal</keyword>
<name>A0A926FDE1_9FIRM</name>
<proteinExistence type="predicted"/>
<dbReference type="Gene3D" id="3.40.50.880">
    <property type="match status" value="1"/>
</dbReference>
<dbReference type="SUPFAM" id="SSF49785">
    <property type="entry name" value="Galactose-binding domain-like"/>
    <property type="match status" value="2"/>
</dbReference>
<dbReference type="SUPFAM" id="SSF51445">
    <property type="entry name" value="(Trans)glycosidases"/>
    <property type="match status" value="1"/>
</dbReference>
<feature type="chain" id="PRO_5037595399" evidence="1">
    <location>
        <begin position="29"/>
        <end position="1384"/>
    </location>
</feature>
<dbReference type="Gene3D" id="3.20.20.80">
    <property type="entry name" value="Glycosidases"/>
    <property type="match status" value="1"/>
</dbReference>
<dbReference type="RefSeq" id="WP_262431896.1">
    <property type="nucleotide sequence ID" value="NZ_JACRTE010000005.1"/>
</dbReference>
<evidence type="ECO:0000313" key="2">
    <source>
        <dbReference type="EMBL" id="MBC8596419.1"/>
    </source>
</evidence>